<evidence type="ECO:0000313" key="2">
    <source>
        <dbReference type="EMBL" id="NWJ48050.1"/>
    </source>
</evidence>
<evidence type="ECO:0000313" key="4">
    <source>
        <dbReference type="Proteomes" id="UP000521676"/>
    </source>
</evidence>
<keyword evidence="1" id="KW-1133">Transmembrane helix</keyword>
<protein>
    <submittedName>
        <fullName evidence="2">Uncharacterized protein</fullName>
    </submittedName>
</protein>
<accession>A0A8T7M7D1</accession>
<keyword evidence="1" id="KW-0812">Transmembrane</keyword>
<dbReference type="EMBL" id="CP128400">
    <property type="protein sequence ID" value="WJW67991.1"/>
    <property type="molecule type" value="Genomic_DNA"/>
</dbReference>
<reference evidence="2 4" key="1">
    <citation type="submission" date="2020-06" db="EMBL/GenBank/DDBJ databases">
        <title>Anoxygenic phototrophic Chloroflexota member uses a Type I reaction center.</title>
        <authorList>
            <person name="Tsuji J.M."/>
            <person name="Shaw N.A."/>
            <person name="Nagashima S."/>
            <person name="Venkiteswaran J."/>
            <person name="Schiff S.L."/>
            <person name="Hanada S."/>
            <person name="Tank M."/>
            <person name="Neufeld J.D."/>
        </authorList>
    </citation>
    <scope>NUCLEOTIDE SEQUENCE [LARGE SCALE GENOMIC DNA]</scope>
    <source>
        <strain evidence="2">L227-S17</strain>
    </source>
</reference>
<feature type="transmembrane region" description="Helical" evidence="1">
    <location>
        <begin position="64"/>
        <end position="80"/>
    </location>
</feature>
<evidence type="ECO:0000256" key="1">
    <source>
        <dbReference type="SAM" id="Phobius"/>
    </source>
</evidence>
<sequence>MAKLISKLPHWAFVGWVGLFVLLSVICQQFLDLSAAFGWGVLTLSTFAFYLLTIEQQEVRCEKAGWILTPGGVLAMLACLPDIQLFLVIISIIAILYAVLLQMAQKNNTLRRLIYHKQVKAPLIKEPKAARRH</sequence>
<evidence type="ECO:0000313" key="3">
    <source>
        <dbReference type="EMBL" id="WJW67991.1"/>
    </source>
</evidence>
<evidence type="ECO:0000313" key="5">
    <source>
        <dbReference type="Proteomes" id="UP001431572"/>
    </source>
</evidence>
<name>A0A8T7M7D1_9CHLR</name>
<dbReference type="Proteomes" id="UP000521676">
    <property type="component" value="Unassembled WGS sequence"/>
</dbReference>
<dbReference type="EMBL" id="JACATZ010000003">
    <property type="protein sequence ID" value="NWJ48050.1"/>
    <property type="molecule type" value="Genomic_DNA"/>
</dbReference>
<reference evidence="3" key="2">
    <citation type="journal article" date="2024" name="Nature">
        <title>Anoxygenic phototroph of the Chloroflexota uses a type I reaction centre.</title>
        <authorList>
            <person name="Tsuji J.M."/>
            <person name="Shaw N.A."/>
            <person name="Nagashima S."/>
            <person name="Venkiteswaran J.J."/>
            <person name="Schiff S.L."/>
            <person name="Watanabe T."/>
            <person name="Fukui M."/>
            <person name="Hanada S."/>
            <person name="Tank M."/>
            <person name="Neufeld J.D."/>
        </authorList>
    </citation>
    <scope>NUCLEOTIDE SEQUENCE</scope>
    <source>
        <strain evidence="3">L227-S17</strain>
    </source>
</reference>
<feature type="transmembrane region" description="Helical" evidence="1">
    <location>
        <begin position="12"/>
        <end position="31"/>
    </location>
</feature>
<feature type="transmembrane region" description="Helical" evidence="1">
    <location>
        <begin position="86"/>
        <end position="104"/>
    </location>
</feature>
<keyword evidence="1" id="KW-0472">Membrane</keyword>
<organism evidence="2 4">
    <name type="scientific">Candidatus Chlorohelix allophototropha</name>
    <dbReference type="NCBI Taxonomy" id="3003348"/>
    <lineage>
        <taxon>Bacteria</taxon>
        <taxon>Bacillati</taxon>
        <taxon>Chloroflexota</taxon>
        <taxon>Chloroflexia</taxon>
        <taxon>Candidatus Chloroheliales</taxon>
        <taxon>Candidatus Chloroheliaceae</taxon>
        <taxon>Candidatus Chlorohelix</taxon>
    </lineage>
</organism>
<feature type="transmembrane region" description="Helical" evidence="1">
    <location>
        <begin position="37"/>
        <end position="52"/>
    </location>
</feature>
<dbReference type="Proteomes" id="UP001431572">
    <property type="component" value="Chromosome 2"/>
</dbReference>
<dbReference type="RefSeq" id="WP_341469895.1">
    <property type="nucleotide sequence ID" value="NZ_CP128400.1"/>
</dbReference>
<keyword evidence="5" id="KW-1185">Reference proteome</keyword>
<proteinExistence type="predicted"/>
<gene>
    <name evidence="2" type="ORF">HXX08_19520</name>
    <name evidence="3" type="ORF">OZ401_003586</name>
</gene>
<dbReference type="AlphaFoldDB" id="A0A8T7M7D1"/>